<organism evidence="2 3">
    <name type="scientific">Stichopus japonicus</name>
    <name type="common">Sea cucumber</name>
    <dbReference type="NCBI Taxonomy" id="307972"/>
    <lineage>
        <taxon>Eukaryota</taxon>
        <taxon>Metazoa</taxon>
        <taxon>Echinodermata</taxon>
        <taxon>Eleutherozoa</taxon>
        <taxon>Echinozoa</taxon>
        <taxon>Holothuroidea</taxon>
        <taxon>Aspidochirotacea</taxon>
        <taxon>Aspidochirotida</taxon>
        <taxon>Stichopodidae</taxon>
        <taxon>Apostichopus</taxon>
    </lineage>
</organism>
<sequence length="526" mass="59840">MEAVKLKSYCDIFNDDIISSKRILLEGDPGYGKSTFTLQAAYDWCTASDSSPLKDVAIFILLPLRLLGGILSICLAIKLLLMPGESKLSEEDIMEILLNSPSVVLILDGYDEYPDKEIFDQSEIMKIIAGNMFANFKVITCTRSAYLPNNLDVETVKVCLTGFDDNARDEYIRRAVAVNDNQAARRINDLLTRSPVLSDICQVPLFCVMFVHISNEEESMVSFASVTTFFRYILTCFYEHMWNREGRDRKPNDCSNIPDYPKLYRLLFDSLTGNTQQIVWQKDEFKANVGNGCYNELITIGILIEEDILKKNDKPNMATVSVIQRTTVVRFYHKLFAEWYAANYLAQYAGSFFPFWLRSTLKDINPVDLQFVFRFACGINKKAASRIINYLKGMEDGQSFASLCFIEQVDKADEVVAMVKDLCTGDVTISSTDSKLLQRSTIQILDIAAKGDIPITSLYLNKSFKECEEGVFVLHSGLRLNRLLTVEKIHIETEKVNDEPRILTEEEVTMILRYGLRSEHLKELCV</sequence>
<dbReference type="AlphaFoldDB" id="A0A2G8JWR0"/>
<keyword evidence="3" id="KW-1185">Reference proteome</keyword>
<feature type="domain" description="NACHT" evidence="1">
    <location>
        <begin position="21"/>
        <end position="112"/>
    </location>
</feature>
<evidence type="ECO:0000313" key="2">
    <source>
        <dbReference type="EMBL" id="PIK40115.1"/>
    </source>
</evidence>
<dbReference type="Gene3D" id="3.40.50.300">
    <property type="entry name" value="P-loop containing nucleotide triphosphate hydrolases"/>
    <property type="match status" value="1"/>
</dbReference>
<dbReference type="Proteomes" id="UP000230750">
    <property type="component" value="Unassembled WGS sequence"/>
</dbReference>
<dbReference type="OrthoDB" id="120976at2759"/>
<dbReference type="Pfam" id="PF05729">
    <property type="entry name" value="NACHT"/>
    <property type="match status" value="1"/>
</dbReference>
<dbReference type="STRING" id="307972.A0A2G8JWR0"/>
<dbReference type="SUPFAM" id="SSF52540">
    <property type="entry name" value="P-loop containing nucleoside triphosphate hydrolases"/>
    <property type="match status" value="1"/>
</dbReference>
<dbReference type="InterPro" id="IPR027417">
    <property type="entry name" value="P-loop_NTPase"/>
</dbReference>
<protein>
    <recommendedName>
        <fullName evidence="1">NACHT domain-containing protein</fullName>
    </recommendedName>
</protein>
<dbReference type="EMBL" id="MRZV01001161">
    <property type="protein sequence ID" value="PIK40115.1"/>
    <property type="molecule type" value="Genomic_DNA"/>
</dbReference>
<reference evidence="2 3" key="1">
    <citation type="journal article" date="2017" name="PLoS Biol.">
        <title>The sea cucumber genome provides insights into morphological evolution and visceral regeneration.</title>
        <authorList>
            <person name="Zhang X."/>
            <person name="Sun L."/>
            <person name="Yuan J."/>
            <person name="Sun Y."/>
            <person name="Gao Y."/>
            <person name="Zhang L."/>
            <person name="Li S."/>
            <person name="Dai H."/>
            <person name="Hamel J.F."/>
            <person name="Liu C."/>
            <person name="Yu Y."/>
            <person name="Liu S."/>
            <person name="Lin W."/>
            <person name="Guo K."/>
            <person name="Jin S."/>
            <person name="Xu P."/>
            <person name="Storey K.B."/>
            <person name="Huan P."/>
            <person name="Zhang T."/>
            <person name="Zhou Y."/>
            <person name="Zhang J."/>
            <person name="Lin C."/>
            <person name="Li X."/>
            <person name="Xing L."/>
            <person name="Huo D."/>
            <person name="Sun M."/>
            <person name="Wang L."/>
            <person name="Mercier A."/>
            <person name="Li F."/>
            <person name="Yang H."/>
            <person name="Xiang J."/>
        </authorList>
    </citation>
    <scope>NUCLEOTIDE SEQUENCE [LARGE SCALE GENOMIC DNA]</scope>
    <source>
        <strain evidence="2">Shaxun</strain>
        <tissue evidence="2">Muscle</tissue>
    </source>
</reference>
<evidence type="ECO:0000259" key="1">
    <source>
        <dbReference type="PROSITE" id="PS50837"/>
    </source>
</evidence>
<proteinExistence type="predicted"/>
<comment type="caution">
    <text evidence="2">The sequence shown here is derived from an EMBL/GenBank/DDBJ whole genome shotgun (WGS) entry which is preliminary data.</text>
</comment>
<evidence type="ECO:0000313" key="3">
    <source>
        <dbReference type="Proteomes" id="UP000230750"/>
    </source>
</evidence>
<dbReference type="InterPro" id="IPR007111">
    <property type="entry name" value="NACHT_NTPase"/>
</dbReference>
<dbReference type="PANTHER" id="PTHR46312:SF2">
    <property type="entry name" value="NUCLEOTIDE-BINDING OLIGOMERIZATION DOMAIN-CONTAINING PROTEIN 2-LIKE"/>
    <property type="match status" value="1"/>
</dbReference>
<gene>
    <name evidence="2" type="ORF">BSL78_23038</name>
</gene>
<name>A0A2G8JWR0_STIJA</name>
<dbReference type="PROSITE" id="PS50837">
    <property type="entry name" value="NACHT"/>
    <property type="match status" value="1"/>
</dbReference>
<accession>A0A2G8JWR0</accession>
<dbReference type="PANTHER" id="PTHR46312">
    <property type="entry name" value="NACHT DOMAIN-CONTAINING PROTEIN"/>
    <property type="match status" value="1"/>
</dbReference>